<evidence type="ECO:0000256" key="1">
    <source>
        <dbReference type="SAM" id="Phobius"/>
    </source>
</evidence>
<evidence type="ECO:0000313" key="2">
    <source>
        <dbReference type="EMBL" id="MFC7336162.1"/>
    </source>
</evidence>
<keyword evidence="1" id="KW-0812">Transmembrane</keyword>
<organism evidence="2 3">
    <name type="scientific">Haloferula chungangensis</name>
    <dbReference type="NCBI Taxonomy" id="1048331"/>
    <lineage>
        <taxon>Bacteria</taxon>
        <taxon>Pseudomonadati</taxon>
        <taxon>Verrucomicrobiota</taxon>
        <taxon>Verrucomicrobiia</taxon>
        <taxon>Verrucomicrobiales</taxon>
        <taxon>Verrucomicrobiaceae</taxon>
        <taxon>Haloferula</taxon>
    </lineage>
</organism>
<keyword evidence="1" id="KW-1133">Transmembrane helix</keyword>
<comment type="caution">
    <text evidence="2">The sequence shown here is derived from an EMBL/GenBank/DDBJ whole genome shotgun (WGS) entry which is preliminary data.</text>
</comment>
<name>A0ABW2L1G8_9BACT</name>
<reference evidence="3" key="1">
    <citation type="journal article" date="2019" name="Int. J. Syst. Evol. Microbiol.">
        <title>The Global Catalogue of Microorganisms (GCM) 10K type strain sequencing project: providing services to taxonomists for standard genome sequencing and annotation.</title>
        <authorList>
            <consortium name="The Broad Institute Genomics Platform"/>
            <consortium name="The Broad Institute Genome Sequencing Center for Infectious Disease"/>
            <person name="Wu L."/>
            <person name="Ma J."/>
        </authorList>
    </citation>
    <scope>NUCLEOTIDE SEQUENCE [LARGE SCALE GENOMIC DNA]</scope>
    <source>
        <strain evidence="3">CGMCC 4.1467</strain>
    </source>
</reference>
<gene>
    <name evidence="2" type="ORF">ACFQY0_03160</name>
</gene>
<keyword evidence="3" id="KW-1185">Reference proteome</keyword>
<evidence type="ECO:0000313" key="3">
    <source>
        <dbReference type="Proteomes" id="UP001596472"/>
    </source>
</evidence>
<keyword evidence="1" id="KW-0472">Membrane</keyword>
<dbReference type="EMBL" id="JBHTBS010000001">
    <property type="protein sequence ID" value="MFC7336162.1"/>
    <property type="molecule type" value="Genomic_DNA"/>
</dbReference>
<feature type="transmembrane region" description="Helical" evidence="1">
    <location>
        <begin position="258"/>
        <end position="280"/>
    </location>
</feature>
<proteinExistence type="predicted"/>
<sequence length="334" mass="36693">MSFCYALASTAMGADGVPSLPAWSTESRELVSQEDWLPGADLLTLEAEDGPQAASGFPLPRTEEMGEEASDHEIPDEFLDDYFADRPEGFLVDPQGLLHPSARRDREAFLDYHSADSKIDFYVYVFGPDQQIPGEVRAEEIGERLFTEGKPSLNLFYYLGAPSRAEIFLSPGLTDAVSDAERRRILQSSVLAAAERSDSISQLEAFCVQTSIRIYWIEKAAGLVDESVPAPAESPLARAEPDEPSRLDQWKESFSVFWFHWGAIISVSLSGLMISIGAWWTARRRARYRFPEFDVAPRLGGEHAAGVGAVIGFGSTTKSPSTQHSGAPDYFGGI</sequence>
<dbReference type="RefSeq" id="WP_379709000.1">
    <property type="nucleotide sequence ID" value="NZ_JBHTBS010000001.1"/>
</dbReference>
<dbReference type="Proteomes" id="UP001596472">
    <property type="component" value="Unassembled WGS sequence"/>
</dbReference>
<evidence type="ECO:0008006" key="4">
    <source>
        <dbReference type="Google" id="ProtNLM"/>
    </source>
</evidence>
<accession>A0ABW2L1G8</accession>
<protein>
    <recommendedName>
        <fullName evidence="4">Transmembrane protein</fullName>
    </recommendedName>
</protein>